<sequence length="94" mass="9952">MAAGRGQGRDAARGGRKTRAGCGRGSAAIAVVAEGAAGLAKPARVSRGLRVRGTADRGKLRGRRARVRGVGREAVESVRFADEDRLRARCRLWL</sequence>
<keyword evidence="3" id="KW-1185">Reference proteome</keyword>
<gene>
    <name evidence="2" type="ORF">C2L80_13305</name>
</gene>
<comment type="caution">
    <text evidence="2">The sequence shown here is derived from an EMBL/GenBank/DDBJ whole genome shotgun (WGS) entry which is preliminary data.</text>
</comment>
<protein>
    <submittedName>
        <fullName evidence="2">Uncharacterized protein</fullName>
    </submittedName>
</protein>
<evidence type="ECO:0000256" key="1">
    <source>
        <dbReference type="SAM" id="MobiDB-lite"/>
    </source>
</evidence>
<dbReference type="AlphaFoldDB" id="A0A2K2U1I6"/>
<accession>A0A2K2U1I6</accession>
<evidence type="ECO:0000313" key="2">
    <source>
        <dbReference type="EMBL" id="PNV64187.1"/>
    </source>
</evidence>
<name>A0A2K2U1I6_9ACTN</name>
<proteinExistence type="predicted"/>
<feature type="region of interest" description="Disordered" evidence="1">
    <location>
        <begin position="1"/>
        <end position="21"/>
    </location>
</feature>
<dbReference type="Proteomes" id="UP000236488">
    <property type="component" value="Unassembled WGS sequence"/>
</dbReference>
<evidence type="ECO:0000313" key="3">
    <source>
        <dbReference type="Proteomes" id="UP000236488"/>
    </source>
</evidence>
<dbReference type="EMBL" id="PPEL01000149">
    <property type="protein sequence ID" value="PNV64187.1"/>
    <property type="molecule type" value="Genomic_DNA"/>
</dbReference>
<organism evidence="2 3">
    <name type="scientific">Rubneribacter badeniensis</name>
    <dbReference type="NCBI Taxonomy" id="2070688"/>
    <lineage>
        <taxon>Bacteria</taxon>
        <taxon>Bacillati</taxon>
        <taxon>Actinomycetota</taxon>
        <taxon>Coriobacteriia</taxon>
        <taxon>Eggerthellales</taxon>
        <taxon>Eggerthellaceae</taxon>
        <taxon>Rubneribacter</taxon>
    </lineage>
</organism>
<reference evidence="2 3" key="1">
    <citation type="journal article" date="2018" name="Int. J. Syst. Evol. Microbiol.">
        <title>Rubneribacter badeniensis gen. nov., sp. nov. and Enteroscipio rubneri gen. nov., sp. nov., new members of the Eggerthellaceae isolated from human faeces.</title>
        <authorList>
            <person name="Danylec N."/>
            <person name="Gobl A."/>
            <person name="Stoll D.A."/>
            <person name="Hetzer B."/>
            <person name="Kulling S.E."/>
            <person name="Huch M."/>
        </authorList>
    </citation>
    <scope>NUCLEOTIDE SEQUENCE [LARGE SCALE GENOMIC DNA]</scope>
    <source>
        <strain evidence="2 3">ResAG-85</strain>
    </source>
</reference>